<dbReference type="Proteomes" id="UP000007819">
    <property type="component" value="Chromosome A1"/>
</dbReference>
<dbReference type="InterPro" id="IPR002347">
    <property type="entry name" value="SDR_fam"/>
</dbReference>
<dbReference type="GeneID" id="100166278"/>
<dbReference type="PRINTS" id="PR00081">
    <property type="entry name" value="GDHRDH"/>
</dbReference>
<dbReference type="RefSeq" id="XP_008181700.1">
    <property type="nucleotide sequence ID" value="XM_008183478.2"/>
</dbReference>
<feature type="domain" description="Ketoreductase" evidence="5">
    <location>
        <begin position="5"/>
        <end position="171"/>
    </location>
</feature>
<accession>A0A8R2B4S2</accession>
<dbReference type="PROSITE" id="PS00061">
    <property type="entry name" value="ADH_SHORT"/>
    <property type="match status" value="1"/>
</dbReference>
<dbReference type="OrthoDB" id="1888931at2759"/>
<reference evidence="7" key="1">
    <citation type="submission" date="2010-06" db="EMBL/GenBank/DDBJ databases">
        <authorList>
            <person name="Jiang H."/>
            <person name="Abraham K."/>
            <person name="Ali S."/>
            <person name="Alsbrooks S.L."/>
            <person name="Anim B.N."/>
            <person name="Anosike U.S."/>
            <person name="Attaway T."/>
            <person name="Bandaranaike D.P."/>
            <person name="Battles P.K."/>
            <person name="Bell S.N."/>
            <person name="Bell A.V."/>
            <person name="Beltran B."/>
            <person name="Bickham C."/>
            <person name="Bustamante Y."/>
            <person name="Caleb T."/>
            <person name="Canada A."/>
            <person name="Cardenas V."/>
            <person name="Carter K."/>
            <person name="Chacko J."/>
            <person name="Chandrabose M.N."/>
            <person name="Chavez D."/>
            <person name="Chavez A."/>
            <person name="Chen L."/>
            <person name="Chu H.-S."/>
            <person name="Claassen K.J."/>
            <person name="Cockrell R."/>
            <person name="Collins M."/>
            <person name="Cooper J.A."/>
            <person name="Cree A."/>
            <person name="Curry S.M."/>
            <person name="Da Y."/>
            <person name="Dao M.D."/>
            <person name="Das B."/>
            <person name="Davila M.-L."/>
            <person name="Davy-Carroll L."/>
            <person name="Denson S."/>
            <person name="Dinh H."/>
            <person name="Ebong V.E."/>
            <person name="Edwards J.R."/>
            <person name="Egan A."/>
            <person name="El-Daye J."/>
            <person name="Escobedo L."/>
            <person name="Fernandez S."/>
            <person name="Fernando P.R."/>
            <person name="Flagg N."/>
            <person name="Forbes L.D."/>
            <person name="Fowler R.G."/>
            <person name="Fu Q."/>
            <person name="Gabisi R.A."/>
            <person name="Ganer J."/>
            <person name="Garbino Pronczuk A."/>
            <person name="Garcia R.M."/>
            <person name="Garner T."/>
            <person name="Garrett T.E."/>
            <person name="Gonzalez D.A."/>
            <person name="Hamid H."/>
            <person name="Hawkins E.S."/>
            <person name="Hirani K."/>
            <person name="Hogues M.E."/>
            <person name="Hollins B."/>
            <person name="Hsiao C.-H."/>
            <person name="Jabil R."/>
            <person name="James M.L."/>
            <person name="Jhangiani S.N."/>
            <person name="Johnson B."/>
            <person name="Johnson Q."/>
            <person name="Joshi V."/>
            <person name="Kalu J.B."/>
            <person name="Kam C."/>
            <person name="Kashfia A."/>
            <person name="Keebler J."/>
            <person name="Kisamo H."/>
            <person name="Kovar C.L."/>
            <person name="Lago L.A."/>
            <person name="Lai C.-Y."/>
            <person name="Laidlaw J."/>
            <person name="Lara F."/>
            <person name="Le T.-K."/>
            <person name="Lee S.L."/>
            <person name="Legall F.H."/>
            <person name="Lemon S.J."/>
            <person name="Lewis L.R."/>
            <person name="Li B."/>
            <person name="Liu Y."/>
            <person name="Liu Y.-S."/>
            <person name="Lopez J."/>
            <person name="Lozado R.J."/>
            <person name="Lu J."/>
            <person name="Madu R.C."/>
            <person name="Maheshwari M."/>
            <person name="Maheshwari R."/>
            <person name="Malloy K."/>
            <person name="Martinez E."/>
            <person name="Mathew T."/>
            <person name="Mercado I.C."/>
            <person name="Mercado C."/>
            <person name="Meyer B."/>
            <person name="Montgomery K."/>
            <person name="Morgan M.B."/>
            <person name="Munidasa M."/>
            <person name="Nazareth L.V."/>
            <person name="Nelson J."/>
            <person name="Ng B.M."/>
            <person name="Nguyen N.B."/>
            <person name="Nguyen P.Q."/>
            <person name="Nguyen T."/>
            <person name="Obregon M."/>
            <person name="Okwuonu G.O."/>
            <person name="Onwere C.G."/>
            <person name="Orozco G."/>
            <person name="Parra A."/>
            <person name="Patel S."/>
            <person name="Patil S."/>
            <person name="Perez A."/>
            <person name="Perez Y."/>
            <person name="Pham C."/>
            <person name="Primus E.L."/>
            <person name="Pu L.-L."/>
            <person name="Puazo M."/>
            <person name="Qin X."/>
            <person name="Quiroz J.B."/>
            <person name="Reese J."/>
            <person name="Richards S."/>
            <person name="Rives C.M."/>
            <person name="Robberts R."/>
            <person name="Ruiz S.J."/>
            <person name="Ruiz M.J."/>
            <person name="Santibanez J."/>
            <person name="Schneider B.W."/>
            <person name="Sisson I."/>
            <person name="Smith M."/>
            <person name="Sodergren E."/>
            <person name="Song X.-Z."/>
            <person name="Song B.B."/>
            <person name="Summersgill H."/>
            <person name="Thelus R."/>
            <person name="Thornton R.D."/>
            <person name="Trejos Z.Y."/>
            <person name="Usmani K."/>
            <person name="Vattathil S."/>
            <person name="Villasana D."/>
            <person name="Walker D.L."/>
            <person name="Wang S."/>
            <person name="Wang K."/>
            <person name="White C.S."/>
            <person name="Williams A.C."/>
            <person name="Williamson J."/>
            <person name="Wilson K."/>
            <person name="Woghiren I.O."/>
            <person name="Woodworth J.R."/>
            <person name="Worley K.C."/>
            <person name="Wright R.A."/>
            <person name="Wu W."/>
            <person name="Young L."/>
            <person name="Zhang L."/>
            <person name="Zhang J."/>
            <person name="Zhu Y."/>
            <person name="Muzny D.M."/>
            <person name="Weinstock G."/>
            <person name="Gibbs R.A."/>
        </authorList>
    </citation>
    <scope>NUCLEOTIDE SEQUENCE [LARGE SCALE GENOMIC DNA]</scope>
    <source>
        <strain evidence="7">LSR1</strain>
    </source>
</reference>
<dbReference type="FunFam" id="3.40.50.720:FF:000084">
    <property type="entry name" value="Short-chain dehydrogenase reductase"/>
    <property type="match status" value="1"/>
</dbReference>
<dbReference type="PANTHER" id="PTHR42760">
    <property type="entry name" value="SHORT-CHAIN DEHYDROGENASES/REDUCTASES FAMILY MEMBER"/>
    <property type="match status" value="1"/>
</dbReference>
<organism evidence="6 7">
    <name type="scientific">Acyrthosiphon pisum</name>
    <name type="common">Pea aphid</name>
    <dbReference type="NCBI Taxonomy" id="7029"/>
    <lineage>
        <taxon>Eukaryota</taxon>
        <taxon>Metazoa</taxon>
        <taxon>Ecdysozoa</taxon>
        <taxon>Arthropoda</taxon>
        <taxon>Hexapoda</taxon>
        <taxon>Insecta</taxon>
        <taxon>Pterygota</taxon>
        <taxon>Neoptera</taxon>
        <taxon>Paraneoptera</taxon>
        <taxon>Hemiptera</taxon>
        <taxon>Sternorrhyncha</taxon>
        <taxon>Aphidomorpha</taxon>
        <taxon>Aphidoidea</taxon>
        <taxon>Aphididae</taxon>
        <taxon>Macrosiphini</taxon>
        <taxon>Acyrthosiphon</taxon>
    </lineage>
</organism>
<comment type="pathway">
    <text evidence="1">Lipid metabolism; fatty acid biosynthesis.</text>
</comment>
<dbReference type="InterPro" id="IPR020904">
    <property type="entry name" value="Sc_DH/Rdtase_CS"/>
</dbReference>
<evidence type="ECO:0000256" key="1">
    <source>
        <dbReference type="ARBA" id="ARBA00005194"/>
    </source>
</evidence>
<dbReference type="AlphaFoldDB" id="A0A8R2B4S2"/>
<evidence type="ECO:0000256" key="2">
    <source>
        <dbReference type="ARBA" id="ARBA00006484"/>
    </source>
</evidence>
<dbReference type="Pfam" id="PF00106">
    <property type="entry name" value="adh_short"/>
    <property type="match status" value="1"/>
</dbReference>
<protein>
    <recommendedName>
        <fullName evidence="5">Ketoreductase domain-containing protein</fullName>
    </recommendedName>
</protein>
<name>A0A8R2B4S2_ACYPI</name>
<dbReference type="GO" id="GO:0048038">
    <property type="term" value="F:quinone binding"/>
    <property type="evidence" value="ECO:0007669"/>
    <property type="project" value="TreeGrafter"/>
</dbReference>
<keyword evidence="3" id="KW-0560">Oxidoreductase</keyword>
<dbReference type="InterPro" id="IPR057326">
    <property type="entry name" value="KR_dom"/>
</dbReference>
<evidence type="ECO:0000256" key="3">
    <source>
        <dbReference type="ARBA" id="ARBA00023002"/>
    </source>
</evidence>
<dbReference type="GO" id="GO:0006633">
    <property type="term" value="P:fatty acid biosynthetic process"/>
    <property type="evidence" value="ECO:0007669"/>
    <property type="project" value="TreeGrafter"/>
</dbReference>
<proteinExistence type="inferred from homology"/>
<evidence type="ECO:0000256" key="4">
    <source>
        <dbReference type="RuleBase" id="RU000363"/>
    </source>
</evidence>
<evidence type="ECO:0000313" key="6">
    <source>
        <dbReference type="EnsemblMetazoa" id="XP_008181700.1"/>
    </source>
</evidence>
<dbReference type="SUPFAM" id="SSF51735">
    <property type="entry name" value="NAD(P)-binding Rossmann-fold domains"/>
    <property type="match status" value="1"/>
</dbReference>
<comment type="similarity">
    <text evidence="2 4">Belongs to the short-chain dehydrogenases/reductases (SDR) family.</text>
</comment>
<evidence type="ECO:0000313" key="7">
    <source>
        <dbReference type="Proteomes" id="UP000007819"/>
    </source>
</evidence>
<dbReference type="Pfam" id="PF13561">
    <property type="entry name" value="adh_short_C2"/>
    <property type="match status" value="1"/>
</dbReference>
<dbReference type="GO" id="GO:0016616">
    <property type="term" value="F:oxidoreductase activity, acting on the CH-OH group of donors, NAD or NADP as acceptor"/>
    <property type="evidence" value="ECO:0007669"/>
    <property type="project" value="TreeGrafter"/>
</dbReference>
<reference evidence="6" key="2">
    <citation type="submission" date="2022-06" db="UniProtKB">
        <authorList>
            <consortium name="EnsemblMetazoa"/>
        </authorList>
    </citation>
    <scope>IDENTIFICATION</scope>
</reference>
<sequence>MLPGKLAFVTGAGGGIGRAICRVMAREGATVVAADLNINNVQTTVDELTGEGHKSYQLDVSNAESVTNVLKQVFTDYSAPPTVVVNAAGITRDNFMLKMSVQDFESVFNVNVKGTFLITQTICRELVEKHLPGSIVNIGSIVAQRGNIGQSNYSASKAAVEVFSKTVALEMAKLVQLKFLMSTMILNYIHSEQITDTFSRYNIRCNTVLPGFTTTPMTDMIPENIREHFKSVIPLKRFANSEEIAEVVTFLASEKSSYVTGTSIAVSGGY</sequence>
<dbReference type="PRINTS" id="PR00080">
    <property type="entry name" value="SDRFAMILY"/>
</dbReference>
<dbReference type="Gene3D" id="3.40.50.720">
    <property type="entry name" value="NAD(P)-binding Rossmann-like Domain"/>
    <property type="match status" value="1"/>
</dbReference>
<evidence type="ECO:0000259" key="5">
    <source>
        <dbReference type="SMART" id="SM00822"/>
    </source>
</evidence>
<dbReference type="InterPro" id="IPR036291">
    <property type="entry name" value="NAD(P)-bd_dom_sf"/>
</dbReference>
<keyword evidence="7" id="KW-1185">Reference proteome</keyword>
<dbReference type="EnsemblMetazoa" id="XM_008183478.2">
    <property type="protein sequence ID" value="XP_008181700.1"/>
    <property type="gene ID" value="LOC100166278"/>
</dbReference>
<dbReference type="PANTHER" id="PTHR42760:SF83">
    <property type="entry name" value="(3R)-3-HYDROXYACYL-COA DEHYDROGENASE"/>
    <property type="match status" value="1"/>
</dbReference>
<dbReference type="SMART" id="SM00822">
    <property type="entry name" value="PKS_KR"/>
    <property type="match status" value="1"/>
</dbReference>